<organism evidence="2 3">
    <name type="scientific">Tagetes erecta</name>
    <name type="common">African marigold</name>
    <dbReference type="NCBI Taxonomy" id="13708"/>
    <lineage>
        <taxon>Eukaryota</taxon>
        <taxon>Viridiplantae</taxon>
        <taxon>Streptophyta</taxon>
        <taxon>Embryophyta</taxon>
        <taxon>Tracheophyta</taxon>
        <taxon>Spermatophyta</taxon>
        <taxon>Magnoliopsida</taxon>
        <taxon>eudicotyledons</taxon>
        <taxon>Gunneridae</taxon>
        <taxon>Pentapetalae</taxon>
        <taxon>asterids</taxon>
        <taxon>campanulids</taxon>
        <taxon>Asterales</taxon>
        <taxon>Asteraceae</taxon>
        <taxon>Asteroideae</taxon>
        <taxon>Heliantheae alliance</taxon>
        <taxon>Tageteae</taxon>
        <taxon>Tagetes</taxon>
    </lineage>
</organism>
<proteinExistence type="predicted"/>
<sequence>MDTSYNNEQVHSIELVSRSAHVQVSDHVSDTSTHYKEQAPSMSMVDYRARSQSAGNSHVSYNAPPSLSNVAARDASYTVVTTIVVLVDAYGKRLWADAYGLCRKTTMGGRLWAFSGIGGRLWALSENDYGRPPLWTRGSLLFVRIRRRSDPMDLADWKSTYPIPTNISSALVTLTLPEPNSAKEMHSLTTSMPFDASTLDKSVPPGYLKFIMNLENEILNTSMEKEALKIEVMRAQAMIDILQLRIGHLTEENCALRKGV</sequence>
<evidence type="ECO:0000256" key="1">
    <source>
        <dbReference type="SAM" id="Coils"/>
    </source>
</evidence>
<gene>
    <name evidence="2" type="ORF">QVD17_16169</name>
</gene>
<feature type="coiled-coil region" evidence="1">
    <location>
        <begin position="211"/>
        <end position="245"/>
    </location>
</feature>
<reference evidence="2" key="1">
    <citation type="journal article" date="2023" name="bioRxiv">
        <title>Improved chromosome-level genome assembly for marigold (Tagetes erecta).</title>
        <authorList>
            <person name="Jiang F."/>
            <person name="Yuan L."/>
            <person name="Wang S."/>
            <person name="Wang H."/>
            <person name="Xu D."/>
            <person name="Wang A."/>
            <person name="Fan W."/>
        </authorList>
    </citation>
    <scope>NUCLEOTIDE SEQUENCE</scope>
    <source>
        <strain evidence="2">WSJ</strain>
        <tissue evidence="2">Leaf</tissue>
    </source>
</reference>
<evidence type="ECO:0000313" key="2">
    <source>
        <dbReference type="EMBL" id="KAK1427483.1"/>
    </source>
</evidence>
<comment type="caution">
    <text evidence="2">The sequence shown here is derived from an EMBL/GenBank/DDBJ whole genome shotgun (WGS) entry which is preliminary data.</text>
</comment>
<dbReference type="AlphaFoldDB" id="A0AAD8KR83"/>
<evidence type="ECO:0000313" key="3">
    <source>
        <dbReference type="Proteomes" id="UP001229421"/>
    </source>
</evidence>
<dbReference type="Proteomes" id="UP001229421">
    <property type="component" value="Unassembled WGS sequence"/>
</dbReference>
<keyword evidence="3" id="KW-1185">Reference proteome</keyword>
<keyword evidence="1" id="KW-0175">Coiled coil</keyword>
<protein>
    <submittedName>
        <fullName evidence="2">Uncharacterized protein</fullName>
    </submittedName>
</protein>
<dbReference type="EMBL" id="JAUHHV010000004">
    <property type="protein sequence ID" value="KAK1427483.1"/>
    <property type="molecule type" value="Genomic_DNA"/>
</dbReference>
<name>A0AAD8KR83_TARER</name>
<accession>A0AAD8KR83</accession>